<dbReference type="SUPFAM" id="SSF54211">
    <property type="entry name" value="Ribosomal protein S5 domain 2-like"/>
    <property type="match status" value="1"/>
</dbReference>
<dbReference type="GO" id="GO:0140662">
    <property type="term" value="F:ATP-dependent protein folding chaperone"/>
    <property type="evidence" value="ECO:0007669"/>
    <property type="project" value="InterPro"/>
</dbReference>
<dbReference type="GO" id="GO:0016887">
    <property type="term" value="F:ATP hydrolysis activity"/>
    <property type="evidence" value="ECO:0007669"/>
    <property type="project" value="InterPro"/>
</dbReference>
<evidence type="ECO:0000256" key="4">
    <source>
        <dbReference type="ARBA" id="ARBA00022840"/>
    </source>
</evidence>
<dbReference type="PROSITE" id="PS00298">
    <property type="entry name" value="HSP90"/>
    <property type="match status" value="1"/>
</dbReference>
<dbReference type="RefSeq" id="WP_068419058.1">
    <property type="nucleotide sequence ID" value="NZ_LRDB01000051.1"/>
</dbReference>
<dbReference type="SUPFAM" id="SSF55874">
    <property type="entry name" value="ATPase domain of HSP90 chaperone/DNA topoisomerase II/histidine kinase"/>
    <property type="match status" value="1"/>
</dbReference>
<dbReference type="EMBL" id="LRDB01000051">
    <property type="protein sequence ID" value="KYG72489.1"/>
    <property type="molecule type" value="Genomic_DNA"/>
</dbReference>
<dbReference type="InterPro" id="IPR020568">
    <property type="entry name" value="Ribosomal_Su5_D2-typ_SF"/>
</dbReference>
<dbReference type="Gene3D" id="3.30.565.10">
    <property type="entry name" value="Histidine kinase-like ATPase, C-terminal domain"/>
    <property type="match status" value="1"/>
</dbReference>
<dbReference type="Gene3D" id="1.20.120.790">
    <property type="entry name" value="Heat shock protein 90, C-terminal domain"/>
    <property type="match status" value="1"/>
</dbReference>
<evidence type="ECO:0000313" key="14">
    <source>
        <dbReference type="Proteomes" id="UP000075615"/>
    </source>
</evidence>
<dbReference type="SMART" id="SM00387">
    <property type="entry name" value="HATPase_c"/>
    <property type="match status" value="1"/>
</dbReference>
<accession>A0A150X176</accession>
<dbReference type="FunFam" id="3.30.230.80:FF:000008">
    <property type="entry name" value="Molecular chaperone HtpG"/>
    <property type="match status" value="1"/>
</dbReference>
<dbReference type="Pfam" id="PF00183">
    <property type="entry name" value="HSP90"/>
    <property type="match status" value="1"/>
</dbReference>
<dbReference type="InterPro" id="IPR037196">
    <property type="entry name" value="HSP90_C"/>
</dbReference>
<dbReference type="InterPro" id="IPR019805">
    <property type="entry name" value="Heat_shock_protein_90_CS"/>
</dbReference>
<sequence length="630" mass="71894">MQEKGTISIHTENIFPIIKKFLYSDHEIFLRELVSNAVDASQKMKRLAVLGEYKGDLGEVRVEVSVNKKKKTITISDRGIGMTAEEIKKYINQIAFSGATEFVEKFKDAGDAKEIIGKFGLGFYSAFMVADNVEIDTLSYQEGAEPARWICDGSTEFEITEGTRKERGTTITLHVNKDSVEFLEESRIQNVLTKYAKFLPIEVKFGEKDKQVEDGEDKEGKKKYKTVKEDNIINNTTPLWTKSPNDLTDEDYLNFYKELYPFSEEPLFWIHLNVDYPFELTGILYFPKLKKDFEVQKNKIQLYSRQVFITDETKDVVPEFLMLLHGVIDSPDIPLNVSRSYLQSDGNVKKINTYISKKVADKLSELFKKERESYESKWEDIGLFVKYGMISDEKFYDKAKDFVLVKNTAGKYFTMKEYEAHIEANQVDKDNNKVWLYATNVAKQDSFISDAVDKGYDVIVLDTPIDSHFINHMETKMENTQIKRVDADNIDKLVDKDEKRELVINDEQKEAVKGVFDKAINNKTYTVAIEPLAPSDAPVSVTMPEFMRRMKDMQATGGGGFNMFGSMPDNYNVTVNGNHKLVDKIIKATEEGDKEGLAKQAFDLALLSQGLLEGKALTDFIKRSTAILGE</sequence>
<keyword evidence="4 11" id="KW-0067">ATP-binding</keyword>
<feature type="binding site" evidence="11">
    <location>
        <position position="82"/>
    </location>
    <ligand>
        <name>ATP</name>
        <dbReference type="ChEBI" id="CHEBI:30616"/>
    </ligand>
</feature>
<evidence type="ECO:0000256" key="11">
    <source>
        <dbReference type="PIRSR" id="PIRSR002583-1"/>
    </source>
</evidence>
<dbReference type="Gene3D" id="3.40.50.11260">
    <property type="match status" value="1"/>
</dbReference>
<evidence type="ECO:0000259" key="12">
    <source>
        <dbReference type="SMART" id="SM00387"/>
    </source>
</evidence>
<dbReference type="PIRSF" id="PIRSF002583">
    <property type="entry name" value="Hsp90"/>
    <property type="match status" value="1"/>
</dbReference>
<dbReference type="InterPro" id="IPR001404">
    <property type="entry name" value="Hsp90_fam"/>
</dbReference>
<feature type="binding site" evidence="11">
    <location>
        <position position="36"/>
    </location>
    <ligand>
        <name>ATP</name>
        <dbReference type="ChEBI" id="CHEBI:30616"/>
    </ligand>
</feature>
<feature type="binding site" evidence="11">
    <location>
        <position position="339"/>
    </location>
    <ligand>
        <name>ATP</name>
        <dbReference type="ChEBI" id="CHEBI:30616"/>
    </ligand>
</feature>
<keyword evidence="6" id="KW-0143">Chaperone</keyword>
<evidence type="ECO:0000256" key="2">
    <source>
        <dbReference type="ARBA" id="ARBA00022490"/>
    </source>
</evidence>
<dbReference type="GO" id="GO:0051082">
    <property type="term" value="F:unfolded protein binding"/>
    <property type="evidence" value="ECO:0007669"/>
    <property type="project" value="InterPro"/>
</dbReference>
<evidence type="ECO:0000256" key="7">
    <source>
        <dbReference type="ARBA" id="ARBA00067988"/>
    </source>
</evidence>
<dbReference type="InterPro" id="IPR036890">
    <property type="entry name" value="HATPase_C_sf"/>
</dbReference>
<evidence type="ECO:0000256" key="10">
    <source>
        <dbReference type="ARBA" id="ARBA00080411"/>
    </source>
</evidence>
<evidence type="ECO:0000256" key="5">
    <source>
        <dbReference type="ARBA" id="ARBA00023016"/>
    </source>
</evidence>
<dbReference type="NCBIfam" id="NF003555">
    <property type="entry name" value="PRK05218.1"/>
    <property type="match status" value="1"/>
</dbReference>
<feature type="binding site" evidence="11">
    <location>
        <position position="77"/>
    </location>
    <ligand>
        <name>ATP</name>
        <dbReference type="ChEBI" id="CHEBI:30616"/>
    </ligand>
</feature>
<feature type="domain" description="Histidine kinase/HSP90-like ATPase" evidence="12">
    <location>
        <begin position="25"/>
        <end position="179"/>
    </location>
</feature>
<gene>
    <name evidence="13" type="ORF">AWN68_12075</name>
</gene>
<dbReference type="PRINTS" id="PR00775">
    <property type="entry name" value="HEATSHOCK90"/>
</dbReference>
<dbReference type="FunFam" id="3.30.565.10:FF:000076">
    <property type="entry name" value="Molecular chaperone HtpG"/>
    <property type="match status" value="1"/>
</dbReference>
<dbReference type="CDD" id="cd16927">
    <property type="entry name" value="HATPase_Hsp90-like"/>
    <property type="match status" value="1"/>
</dbReference>
<dbReference type="InterPro" id="IPR020575">
    <property type="entry name" value="Hsp90_N"/>
</dbReference>
<dbReference type="STRING" id="296218.AWN68_12075"/>
<keyword evidence="5" id="KW-0346">Stress response</keyword>
<comment type="similarity">
    <text evidence="1">Belongs to the heat shock protein 90 family.</text>
</comment>
<dbReference type="PANTHER" id="PTHR11528">
    <property type="entry name" value="HEAT SHOCK PROTEIN 90 FAMILY MEMBER"/>
    <property type="match status" value="1"/>
</dbReference>
<dbReference type="InterPro" id="IPR003594">
    <property type="entry name" value="HATPase_dom"/>
</dbReference>
<protein>
    <recommendedName>
        <fullName evidence="8">Chaperone protein HtpG</fullName>
    </recommendedName>
    <alternativeName>
        <fullName evidence="7">Chaperone protein htpG</fullName>
    </alternativeName>
    <alternativeName>
        <fullName evidence="9 10">Heat shock protein HtpG</fullName>
    </alternativeName>
</protein>
<dbReference type="Proteomes" id="UP000075615">
    <property type="component" value="Unassembled WGS sequence"/>
</dbReference>
<dbReference type="AlphaFoldDB" id="A0A150X176"/>
<keyword evidence="14" id="KW-1185">Reference proteome</keyword>
<evidence type="ECO:0000256" key="6">
    <source>
        <dbReference type="ARBA" id="ARBA00023186"/>
    </source>
</evidence>
<evidence type="ECO:0000256" key="3">
    <source>
        <dbReference type="ARBA" id="ARBA00022741"/>
    </source>
</evidence>
<comment type="caution">
    <text evidence="13">The sequence shown here is derived from an EMBL/GenBank/DDBJ whole genome shotgun (WGS) entry which is preliminary data.</text>
</comment>
<organism evidence="13 14">
    <name type="scientific">Roseivirga echinicomitans</name>
    <dbReference type="NCBI Taxonomy" id="296218"/>
    <lineage>
        <taxon>Bacteria</taxon>
        <taxon>Pseudomonadati</taxon>
        <taxon>Bacteroidota</taxon>
        <taxon>Cytophagia</taxon>
        <taxon>Cytophagales</taxon>
        <taxon>Roseivirgaceae</taxon>
        <taxon>Roseivirga</taxon>
    </lineage>
</organism>
<feature type="binding site" evidence="11">
    <location>
        <begin position="97"/>
        <end position="98"/>
    </location>
    <ligand>
        <name>ATP</name>
        <dbReference type="ChEBI" id="CHEBI:30616"/>
    </ligand>
</feature>
<keyword evidence="3 11" id="KW-0547">Nucleotide-binding</keyword>
<evidence type="ECO:0000313" key="13">
    <source>
        <dbReference type="EMBL" id="KYG72489.1"/>
    </source>
</evidence>
<evidence type="ECO:0000256" key="1">
    <source>
        <dbReference type="ARBA" id="ARBA00008239"/>
    </source>
</evidence>
<dbReference type="Pfam" id="PF13589">
    <property type="entry name" value="HATPase_c_3"/>
    <property type="match status" value="1"/>
</dbReference>
<feature type="binding site" evidence="11">
    <location>
        <position position="169"/>
    </location>
    <ligand>
        <name>ATP</name>
        <dbReference type="ChEBI" id="CHEBI:30616"/>
    </ligand>
</feature>
<reference evidence="13 14" key="1">
    <citation type="submission" date="2016-01" db="EMBL/GenBank/DDBJ databases">
        <title>Genome sequencing of Roseivirga echinicomitans KMM 6058.</title>
        <authorList>
            <person name="Selvaratnam C."/>
            <person name="Thevarajoo S."/>
            <person name="Goh K.M."/>
            <person name="Ee R."/>
            <person name="Chan K.-G."/>
            <person name="Chong C.S."/>
        </authorList>
    </citation>
    <scope>NUCLEOTIDE SEQUENCE [LARGE SCALE GENOMIC DNA]</scope>
    <source>
        <strain evidence="13 14">KMM 6058</strain>
    </source>
</reference>
<name>A0A150X176_9BACT</name>
<dbReference type="GO" id="GO:0005524">
    <property type="term" value="F:ATP binding"/>
    <property type="evidence" value="ECO:0007669"/>
    <property type="project" value="UniProtKB-KW"/>
</dbReference>
<dbReference type="Gene3D" id="3.30.230.80">
    <property type="match status" value="1"/>
</dbReference>
<feature type="binding site" evidence="11">
    <location>
        <position position="32"/>
    </location>
    <ligand>
        <name>ATP</name>
        <dbReference type="ChEBI" id="CHEBI:30616"/>
    </ligand>
</feature>
<dbReference type="OrthoDB" id="9802640at2"/>
<evidence type="ECO:0000256" key="9">
    <source>
        <dbReference type="ARBA" id="ARBA00079544"/>
    </source>
</evidence>
<proteinExistence type="inferred from homology"/>
<keyword evidence="2" id="KW-0963">Cytoplasm</keyword>
<evidence type="ECO:0000256" key="8">
    <source>
        <dbReference type="ARBA" id="ARBA00070675"/>
    </source>
</evidence>